<reference evidence="1 2" key="1">
    <citation type="submission" date="2014-07" db="EMBL/GenBank/DDBJ databases">
        <authorList>
            <person name="Wibberg Daniel"/>
        </authorList>
    </citation>
    <scope>NUCLEOTIDE SEQUENCE [LARGE SCALE GENOMIC DNA]</scope>
</reference>
<evidence type="ECO:0000313" key="2">
    <source>
        <dbReference type="Proteomes" id="UP000040576"/>
    </source>
</evidence>
<dbReference type="Proteomes" id="UP000040576">
    <property type="component" value="Unassembled WGS sequence"/>
</dbReference>
<proteinExistence type="predicted"/>
<dbReference type="RefSeq" id="WP_156103255.1">
    <property type="nucleotide sequence ID" value="NZ_CCRF01000083.1"/>
</dbReference>
<dbReference type="AlphaFoldDB" id="A0A090IYE5"/>
<keyword evidence="2" id="KW-1185">Reference proteome</keyword>
<sequence length="139" mass="16402">MTTRTFLVTIFSRKTLFFGDEAHSRRHFWVKNSFVGRREPFSSPFSAEKPYFLATKPILVTIFSRKTLFFGDEAHSRHHFQPGNPIFWRRSPFSSPFSAGKPHFLTTRFILVAIFSRKTLFFGDEAHSRRHFQPENPIF</sequence>
<evidence type="ECO:0000313" key="1">
    <source>
        <dbReference type="EMBL" id="CEE02747.1"/>
    </source>
</evidence>
<accession>A0A090IYE5</accession>
<gene>
    <name evidence="1" type="ORF">BT1A1_2958</name>
</gene>
<protein>
    <submittedName>
        <fullName evidence="1">Uncharacterized protein</fullName>
    </submittedName>
</protein>
<dbReference type="EMBL" id="CCRF01000083">
    <property type="protein sequence ID" value="CEE02747.1"/>
    <property type="molecule type" value="Genomic_DNA"/>
</dbReference>
<name>A0A090IYE5_9BACI</name>
<organism evidence="1 2">
    <name type="scientific">Caldibacillus thermoamylovorans</name>
    <dbReference type="NCBI Taxonomy" id="35841"/>
    <lineage>
        <taxon>Bacteria</taxon>
        <taxon>Bacillati</taxon>
        <taxon>Bacillota</taxon>
        <taxon>Bacilli</taxon>
        <taxon>Bacillales</taxon>
        <taxon>Bacillaceae</taxon>
        <taxon>Caldibacillus</taxon>
    </lineage>
</organism>